<dbReference type="OrthoDB" id="9810929at2"/>
<dbReference type="Proteomes" id="UP000319825">
    <property type="component" value="Unassembled WGS sequence"/>
</dbReference>
<organism evidence="5 6">
    <name type="scientific">Micromonospora olivasterospora</name>
    <dbReference type="NCBI Taxonomy" id="1880"/>
    <lineage>
        <taxon>Bacteria</taxon>
        <taxon>Bacillati</taxon>
        <taxon>Actinomycetota</taxon>
        <taxon>Actinomycetes</taxon>
        <taxon>Micromonosporales</taxon>
        <taxon>Micromonosporaceae</taxon>
        <taxon>Micromonospora</taxon>
    </lineage>
</organism>
<feature type="domain" description="Glycosyltransferase subfamily 4-like N-terminal" evidence="4">
    <location>
        <begin position="22"/>
        <end position="198"/>
    </location>
</feature>
<evidence type="ECO:0000313" key="6">
    <source>
        <dbReference type="Proteomes" id="UP000319825"/>
    </source>
</evidence>
<dbReference type="RefSeq" id="WP_145775950.1">
    <property type="nucleotide sequence ID" value="NZ_BAAATQ010000009.1"/>
</dbReference>
<keyword evidence="2 5" id="KW-0808">Transferase</keyword>
<comment type="caution">
    <text evidence="5">The sequence shown here is derived from an EMBL/GenBank/DDBJ whole genome shotgun (WGS) entry which is preliminary data.</text>
</comment>
<name>A0A562IEI7_MICOL</name>
<evidence type="ECO:0000259" key="3">
    <source>
        <dbReference type="Pfam" id="PF00534"/>
    </source>
</evidence>
<proteinExistence type="predicted"/>
<dbReference type="SUPFAM" id="SSF53756">
    <property type="entry name" value="UDP-Glycosyltransferase/glycogen phosphorylase"/>
    <property type="match status" value="1"/>
</dbReference>
<evidence type="ECO:0000313" key="5">
    <source>
        <dbReference type="EMBL" id="TWH69390.1"/>
    </source>
</evidence>
<dbReference type="PANTHER" id="PTHR45947:SF3">
    <property type="entry name" value="SULFOQUINOVOSYL TRANSFERASE SQD2"/>
    <property type="match status" value="1"/>
</dbReference>
<dbReference type="InterPro" id="IPR050194">
    <property type="entry name" value="Glycosyltransferase_grp1"/>
</dbReference>
<dbReference type="InterPro" id="IPR001296">
    <property type="entry name" value="Glyco_trans_1"/>
</dbReference>
<gene>
    <name evidence="5" type="ORF">JD77_04399</name>
</gene>
<accession>A0A562IEI7</accession>
<evidence type="ECO:0000256" key="2">
    <source>
        <dbReference type="ARBA" id="ARBA00022679"/>
    </source>
</evidence>
<feature type="domain" description="Glycosyl transferase family 1" evidence="3">
    <location>
        <begin position="212"/>
        <end position="372"/>
    </location>
</feature>
<evidence type="ECO:0000256" key="1">
    <source>
        <dbReference type="ARBA" id="ARBA00022676"/>
    </source>
</evidence>
<dbReference type="InterPro" id="IPR028098">
    <property type="entry name" value="Glyco_trans_4-like_N"/>
</dbReference>
<dbReference type="PANTHER" id="PTHR45947">
    <property type="entry name" value="SULFOQUINOVOSYL TRANSFERASE SQD2"/>
    <property type="match status" value="1"/>
</dbReference>
<evidence type="ECO:0000259" key="4">
    <source>
        <dbReference type="Pfam" id="PF13439"/>
    </source>
</evidence>
<dbReference type="GO" id="GO:1901137">
    <property type="term" value="P:carbohydrate derivative biosynthetic process"/>
    <property type="evidence" value="ECO:0007669"/>
    <property type="project" value="UniProtKB-ARBA"/>
</dbReference>
<reference evidence="5 6" key="1">
    <citation type="submission" date="2019-07" db="EMBL/GenBank/DDBJ databases">
        <title>R&amp;d 2014.</title>
        <authorList>
            <person name="Klenk H.-P."/>
        </authorList>
    </citation>
    <scope>NUCLEOTIDE SEQUENCE [LARGE SCALE GENOMIC DNA]</scope>
    <source>
        <strain evidence="5 6">DSM 43868</strain>
    </source>
</reference>
<dbReference type="GO" id="GO:0016757">
    <property type="term" value="F:glycosyltransferase activity"/>
    <property type="evidence" value="ECO:0007669"/>
    <property type="project" value="UniProtKB-KW"/>
</dbReference>
<keyword evidence="6" id="KW-1185">Reference proteome</keyword>
<dbReference type="EMBL" id="VLKE01000001">
    <property type="protein sequence ID" value="TWH69390.1"/>
    <property type="molecule type" value="Genomic_DNA"/>
</dbReference>
<protein>
    <submittedName>
        <fullName evidence="5">Glycosyltransferase involved in cell wall biosynthesis</fullName>
    </submittedName>
</protein>
<dbReference type="Pfam" id="PF00534">
    <property type="entry name" value="Glycos_transf_1"/>
    <property type="match status" value="1"/>
</dbReference>
<dbReference type="AlphaFoldDB" id="A0A562IEI7"/>
<dbReference type="Pfam" id="PF13439">
    <property type="entry name" value="Glyco_transf_4"/>
    <property type="match status" value="1"/>
</dbReference>
<sequence>MRIAMISEHASPLAVLGGEDAGGQNTHVAELSAALVAAGHEVRVYTRRDAVDLPVTVRSPDGYDVVHVPAGPAEPVAKDALLPHMRAFGRWLVDRWRAGDWAPEVIHAHFWMSGLAALAAGRRTGVPVVQTYHALGTVKRRHQGAQDTSPPRRVGYELQLGRSVDRVVAQCQDEVGELVRMGVPRSRMTVVPSGVNLATFAPLGPAAERTPGRARILSVGRLVERKGFADVVRAMPLVPDAECVIVGGPPEGLLETDPHARRLRALAESCGVIDRVTLVGAVPREEMGRWYRSADVLVAAPWYEPFGLTPLEAMACGVPVVGSAVGGLTDTVLDGVTGDLVPARDPRALGAAIRRLLDDRIRRFAYATAARDRARRSYSWAATAERLAEVYHEVAALRPATGVVA</sequence>
<dbReference type="Gene3D" id="3.40.50.2000">
    <property type="entry name" value="Glycogen Phosphorylase B"/>
    <property type="match status" value="2"/>
</dbReference>
<keyword evidence="1" id="KW-0328">Glycosyltransferase</keyword>